<protein>
    <submittedName>
        <fullName evidence="1">Thioesterase</fullName>
    </submittedName>
</protein>
<comment type="caution">
    <text evidence="1">The sequence shown here is derived from an EMBL/GenBank/DDBJ whole genome shotgun (WGS) entry which is preliminary data.</text>
</comment>
<feature type="non-terminal residue" evidence="1">
    <location>
        <position position="67"/>
    </location>
</feature>
<evidence type="ECO:0000313" key="2">
    <source>
        <dbReference type="Proteomes" id="UP000565205"/>
    </source>
</evidence>
<evidence type="ECO:0000313" key="1">
    <source>
        <dbReference type="EMBL" id="NVN32209.1"/>
    </source>
</evidence>
<dbReference type="Gene3D" id="3.40.50.1820">
    <property type="entry name" value="alpha/beta hydrolase"/>
    <property type="match status" value="1"/>
</dbReference>
<reference evidence="1 2" key="1">
    <citation type="submission" date="2020-06" db="EMBL/GenBank/DDBJ databases">
        <title>Description of novel acetic acid bacteria.</title>
        <authorList>
            <person name="Sombolestani A."/>
        </authorList>
    </citation>
    <scope>NUCLEOTIDE SEQUENCE [LARGE SCALE GENOMIC DNA]</scope>
    <source>
        <strain evidence="1 2">LMG 26838</strain>
    </source>
</reference>
<name>A0A850NVE7_9PROT</name>
<dbReference type="InterPro" id="IPR029058">
    <property type="entry name" value="AB_hydrolase_fold"/>
</dbReference>
<dbReference type="EMBL" id="JABXXQ010000707">
    <property type="protein sequence ID" value="NVN32209.1"/>
    <property type="molecule type" value="Genomic_DNA"/>
</dbReference>
<dbReference type="RefSeq" id="WP_218062214.1">
    <property type="nucleotide sequence ID" value="NZ_JABXXQ010000707.1"/>
</dbReference>
<proteinExistence type="predicted"/>
<dbReference type="SUPFAM" id="SSF53474">
    <property type="entry name" value="alpha/beta-Hydrolases"/>
    <property type="match status" value="1"/>
</dbReference>
<gene>
    <name evidence="1" type="ORF">HUK83_17940</name>
</gene>
<sequence>MTENLIGLHGLGGDSTAWASLDRDAGGGLHVEGIDLPGFGSAAPLGRRDVAAMRDHVFDALSGRARF</sequence>
<dbReference type="Proteomes" id="UP000565205">
    <property type="component" value="Unassembled WGS sequence"/>
</dbReference>
<organism evidence="1 2">
    <name type="scientific">Endobacter medicaginis</name>
    <dbReference type="NCBI Taxonomy" id="1181271"/>
    <lineage>
        <taxon>Bacteria</taxon>
        <taxon>Pseudomonadati</taxon>
        <taxon>Pseudomonadota</taxon>
        <taxon>Alphaproteobacteria</taxon>
        <taxon>Acetobacterales</taxon>
        <taxon>Acetobacteraceae</taxon>
        <taxon>Endobacter</taxon>
    </lineage>
</organism>
<accession>A0A850NVE7</accession>
<dbReference type="AlphaFoldDB" id="A0A850NVE7"/>